<dbReference type="PANTHER" id="PTHR10000">
    <property type="entry name" value="PHOSPHOSERINE PHOSPHATASE"/>
    <property type="match status" value="1"/>
</dbReference>
<comment type="caution">
    <text evidence="1">The sequence shown here is derived from an EMBL/GenBank/DDBJ whole genome shotgun (WGS) entry which is preliminary data.</text>
</comment>
<keyword evidence="1" id="KW-0378">Hydrolase</keyword>
<dbReference type="EMBL" id="JBCITM010000022">
    <property type="protein sequence ID" value="MEN1761820.1"/>
    <property type="molecule type" value="Genomic_DNA"/>
</dbReference>
<dbReference type="SFLD" id="SFLDS00003">
    <property type="entry name" value="Haloacid_Dehalogenase"/>
    <property type="match status" value="1"/>
</dbReference>
<organism evidence="1 2">
    <name type="scientific">Anoxynatronum sibiricum</name>
    <dbReference type="NCBI Taxonomy" id="210623"/>
    <lineage>
        <taxon>Bacteria</taxon>
        <taxon>Bacillati</taxon>
        <taxon>Bacillota</taxon>
        <taxon>Clostridia</taxon>
        <taxon>Eubacteriales</taxon>
        <taxon>Clostridiaceae</taxon>
        <taxon>Anoxynatronum</taxon>
    </lineage>
</organism>
<dbReference type="InterPro" id="IPR036412">
    <property type="entry name" value="HAD-like_sf"/>
</dbReference>
<dbReference type="GO" id="GO:0016787">
    <property type="term" value="F:hydrolase activity"/>
    <property type="evidence" value="ECO:0007669"/>
    <property type="project" value="UniProtKB-KW"/>
</dbReference>
<dbReference type="Gene3D" id="3.30.1240.10">
    <property type="match status" value="1"/>
</dbReference>
<protein>
    <submittedName>
        <fullName evidence="1">HAD family hydrolase</fullName>
        <ecNumber evidence="1">3.-.-.-</ecNumber>
    </submittedName>
</protein>
<dbReference type="NCBIfam" id="TIGR01484">
    <property type="entry name" value="HAD-SF-IIB"/>
    <property type="match status" value="1"/>
</dbReference>
<evidence type="ECO:0000313" key="1">
    <source>
        <dbReference type="EMBL" id="MEN1761820.1"/>
    </source>
</evidence>
<dbReference type="SFLD" id="SFLDG01140">
    <property type="entry name" value="C2.B:_Phosphomannomutase_and_P"/>
    <property type="match status" value="1"/>
</dbReference>
<dbReference type="NCBIfam" id="TIGR01482">
    <property type="entry name" value="SPP-subfamily"/>
    <property type="match status" value="1"/>
</dbReference>
<sequence length="273" mass="30101">MHYRLVASDVDGTLIDEDGTVNRNTLELMKRFREQGGYLTIATGRMKEAVVPLARTIGVNAPLILYNGGVITELEGSRHLVESFLDSKEAMASIMLAEAMGVGILLYHQGNAYTQQKTTLICQHNEKEKVSCQVVDMIEPLVKKGLTKILYIADEHIIDKLHEAHCSIKADSWNLIRSETTYLELLPQGVSKGNALRMLGEMLQVSMKETVALGDERNDLSMIQVAGVGVAVQNANPKLKACADVVTREQRSSGVGEILQRILQGELLINNEE</sequence>
<dbReference type="Gene3D" id="3.40.50.1000">
    <property type="entry name" value="HAD superfamily/HAD-like"/>
    <property type="match status" value="1"/>
</dbReference>
<dbReference type="SUPFAM" id="SSF56784">
    <property type="entry name" value="HAD-like"/>
    <property type="match status" value="1"/>
</dbReference>
<dbReference type="InterPro" id="IPR006379">
    <property type="entry name" value="HAD-SF_hydro_IIB"/>
</dbReference>
<dbReference type="InterPro" id="IPR000150">
    <property type="entry name" value="Cof"/>
</dbReference>
<dbReference type="EC" id="3.-.-.-" evidence="1"/>
<proteinExistence type="predicted"/>
<dbReference type="InterPro" id="IPR023214">
    <property type="entry name" value="HAD_sf"/>
</dbReference>
<dbReference type="NCBIfam" id="TIGR00099">
    <property type="entry name" value="Cof-subfamily"/>
    <property type="match status" value="1"/>
</dbReference>
<dbReference type="CDD" id="cd07516">
    <property type="entry name" value="HAD_Pase"/>
    <property type="match status" value="1"/>
</dbReference>
<dbReference type="Pfam" id="PF08282">
    <property type="entry name" value="Hydrolase_3"/>
    <property type="match status" value="1"/>
</dbReference>
<dbReference type="Proteomes" id="UP001407405">
    <property type="component" value="Unassembled WGS sequence"/>
</dbReference>
<dbReference type="PANTHER" id="PTHR10000:SF8">
    <property type="entry name" value="HAD SUPERFAMILY HYDROLASE-LIKE, TYPE 3"/>
    <property type="match status" value="1"/>
</dbReference>
<accession>A0ABU9VXC0</accession>
<evidence type="ECO:0000313" key="2">
    <source>
        <dbReference type="Proteomes" id="UP001407405"/>
    </source>
</evidence>
<keyword evidence="2" id="KW-1185">Reference proteome</keyword>
<reference evidence="1 2" key="1">
    <citation type="submission" date="2024-04" db="EMBL/GenBank/DDBJ databases">
        <title>Genome sequencing and metabolic network reconstruction of aminoacids and betaine degradation by Anoxynatronum sibiricum.</title>
        <authorList>
            <person name="Detkova E.N."/>
            <person name="Boltjanskaja Y.V."/>
            <person name="Mardanov A.V."/>
            <person name="Kevbrin V."/>
        </authorList>
    </citation>
    <scope>NUCLEOTIDE SEQUENCE [LARGE SCALE GENOMIC DNA]</scope>
    <source>
        <strain evidence="1 2">Z-7981</strain>
    </source>
</reference>
<gene>
    <name evidence="1" type="ORF">AAIG11_15135</name>
</gene>
<name>A0ABU9VXC0_9CLOT</name>
<dbReference type="RefSeq" id="WP_343187105.1">
    <property type="nucleotide sequence ID" value="NZ_JBCITM010000022.1"/>
</dbReference>